<dbReference type="EMBL" id="SJPL01000001">
    <property type="protein sequence ID" value="TWT67996.1"/>
    <property type="molecule type" value="Genomic_DNA"/>
</dbReference>
<keyword evidence="2" id="KW-0687">Ribonucleoprotein</keyword>
<proteinExistence type="predicted"/>
<evidence type="ECO:0000313" key="2">
    <source>
        <dbReference type="EMBL" id="TWU67466.1"/>
    </source>
</evidence>
<keyword evidence="4" id="KW-1185">Reference proteome</keyword>
<evidence type="ECO:0000313" key="3">
    <source>
        <dbReference type="Proteomes" id="UP000316476"/>
    </source>
</evidence>
<evidence type="ECO:0000313" key="1">
    <source>
        <dbReference type="EMBL" id="TWT67996.1"/>
    </source>
</evidence>
<dbReference type="Pfam" id="PF02482">
    <property type="entry name" value="Ribosomal_S30AE"/>
    <property type="match status" value="1"/>
</dbReference>
<accession>A0A5C5XX63</accession>
<dbReference type="InterPro" id="IPR036567">
    <property type="entry name" value="RHF-like"/>
</dbReference>
<dbReference type="AlphaFoldDB" id="A0A5C6FYL6"/>
<dbReference type="RefSeq" id="WP_196784768.1">
    <property type="nucleotide sequence ID" value="NZ_CP036319.1"/>
</dbReference>
<dbReference type="EMBL" id="SJPZ01000001">
    <property type="protein sequence ID" value="TWU67466.1"/>
    <property type="molecule type" value="Genomic_DNA"/>
</dbReference>
<keyword evidence="2" id="KW-0689">Ribosomal protein</keyword>
<dbReference type="SUPFAM" id="SSF69754">
    <property type="entry name" value="Ribosome binding protein Y (YfiA homologue)"/>
    <property type="match status" value="1"/>
</dbReference>
<evidence type="ECO:0000313" key="4">
    <source>
        <dbReference type="Proteomes" id="UP000317238"/>
    </source>
</evidence>
<dbReference type="Proteomes" id="UP000317238">
    <property type="component" value="Unassembled WGS sequence"/>
</dbReference>
<dbReference type="InterPro" id="IPR003489">
    <property type="entry name" value="RHF/RaiA"/>
</dbReference>
<sequence length="114" mass="13221">MMQVLVHTDNHIQGDDRLTELVQESVTDTLERYQDRITRVEVFLADENSREKFGDEDKRCVMEVRLRGRKPVSVRHHDATVKAAFHGAAEKMLHLLEKTLGRLDHRHDPVVAPE</sequence>
<gene>
    <name evidence="1" type="ORF">Pan14r_02340</name>
    <name evidence="2" type="ORF">V7x_30400</name>
</gene>
<organism evidence="2 3">
    <name type="scientific">Crateriforma conspicua</name>
    <dbReference type="NCBI Taxonomy" id="2527996"/>
    <lineage>
        <taxon>Bacteria</taxon>
        <taxon>Pseudomonadati</taxon>
        <taxon>Planctomycetota</taxon>
        <taxon>Planctomycetia</taxon>
        <taxon>Planctomycetales</taxon>
        <taxon>Planctomycetaceae</taxon>
        <taxon>Crateriforma</taxon>
    </lineage>
</organism>
<name>A0A5C6FYL6_9PLAN</name>
<dbReference type="Gene3D" id="3.30.160.100">
    <property type="entry name" value="Ribosome hibernation promotion factor-like"/>
    <property type="match status" value="1"/>
</dbReference>
<dbReference type="Proteomes" id="UP000316476">
    <property type="component" value="Unassembled WGS sequence"/>
</dbReference>
<accession>A0A5C6FYL6</accession>
<dbReference type="GO" id="GO:0005840">
    <property type="term" value="C:ribosome"/>
    <property type="evidence" value="ECO:0007669"/>
    <property type="project" value="UniProtKB-KW"/>
</dbReference>
<comment type="caution">
    <text evidence="2">The sequence shown here is derived from an EMBL/GenBank/DDBJ whole genome shotgun (WGS) entry which is preliminary data.</text>
</comment>
<reference evidence="3 4" key="1">
    <citation type="submission" date="2019-02" db="EMBL/GenBank/DDBJ databases">
        <title>Deep-cultivation of Planctomycetes and their phenomic and genomic characterization uncovers novel biology.</title>
        <authorList>
            <person name="Wiegand S."/>
            <person name="Jogler M."/>
            <person name="Boedeker C."/>
            <person name="Pinto D."/>
            <person name="Vollmers J."/>
            <person name="Rivas-Marin E."/>
            <person name="Kohn T."/>
            <person name="Peeters S.H."/>
            <person name="Heuer A."/>
            <person name="Rast P."/>
            <person name="Oberbeckmann S."/>
            <person name="Bunk B."/>
            <person name="Jeske O."/>
            <person name="Meyerdierks A."/>
            <person name="Storesund J.E."/>
            <person name="Kallscheuer N."/>
            <person name="Luecker S."/>
            <person name="Lage O.M."/>
            <person name="Pohl T."/>
            <person name="Merkel B.J."/>
            <person name="Hornburger P."/>
            <person name="Mueller R.-W."/>
            <person name="Bruemmer F."/>
            <person name="Labrenz M."/>
            <person name="Spormann A.M."/>
            <person name="Op Den Camp H."/>
            <person name="Overmann J."/>
            <person name="Amann R."/>
            <person name="Jetten M.S.M."/>
            <person name="Mascher T."/>
            <person name="Medema M.H."/>
            <person name="Devos D.P."/>
            <person name="Kaster A.-K."/>
            <person name="Ovreas L."/>
            <person name="Rohde M."/>
            <person name="Galperin M.Y."/>
            <person name="Jogler C."/>
        </authorList>
    </citation>
    <scope>NUCLEOTIDE SEQUENCE [LARGE SCALE GENOMIC DNA]</scope>
    <source>
        <strain evidence="1 4">Pan14r</strain>
        <strain evidence="2 3">V7</strain>
    </source>
</reference>
<protein>
    <submittedName>
        <fullName evidence="2">Sigma 54 modulation protein / S30EA ribosomal protein</fullName>
    </submittedName>
</protein>